<dbReference type="Pfam" id="PF01934">
    <property type="entry name" value="HepT-like"/>
    <property type="match status" value="1"/>
</dbReference>
<dbReference type="AlphaFoldDB" id="A0A1Q8VUF1"/>
<keyword evidence="1" id="KW-0597">Phosphoprotein</keyword>
<dbReference type="GO" id="GO:0000166">
    <property type="term" value="F:nucleotide binding"/>
    <property type="evidence" value="ECO:0007669"/>
    <property type="project" value="UniProtKB-KW"/>
</dbReference>
<keyword evidence="4" id="KW-0547">Nucleotide-binding</keyword>
<evidence type="ECO:0000313" key="8">
    <source>
        <dbReference type="Proteomes" id="UP000185772"/>
    </source>
</evidence>
<proteinExistence type="inferred from homology"/>
<dbReference type="PANTHER" id="PTHR34139">
    <property type="entry name" value="UPF0331 PROTEIN MJ0127"/>
    <property type="match status" value="1"/>
</dbReference>
<evidence type="ECO:0000256" key="5">
    <source>
        <dbReference type="ARBA" id="ARBA00022801"/>
    </source>
</evidence>
<name>A0A1Q8VUF1_9ACTO</name>
<dbReference type="GO" id="GO:0110001">
    <property type="term" value="C:toxin-antitoxin complex"/>
    <property type="evidence" value="ECO:0007669"/>
    <property type="project" value="InterPro"/>
</dbReference>
<protein>
    <recommendedName>
        <fullName evidence="9">DUF86 domain-containing protein</fullName>
    </recommendedName>
</protein>
<keyword evidence="2" id="KW-1277">Toxin-antitoxin system</keyword>
<evidence type="ECO:0000256" key="4">
    <source>
        <dbReference type="ARBA" id="ARBA00022741"/>
    </source>
</evidence>
<dbReference type="PANTHER" id="PTHR34139:SF1">
    <property type="entry name" value="RNASE MJ1380-RELATED"/>
    <property type="match status" value="1"/>
</dbReference>
<dbReference type="GO" id="GO:0016787">
    <property type="term" value="F:hydrolase activity"/>
    <property type="evidence" value="ECO:0007669"/>
    <property type="project" value="UniProtKB-KW"/>
</dbReference>
<dbReference type="Proteomes" id="UP000185772">
    <property type="component" value="Unassembled WGS sequence"/>
</dbReference>
<organism evidence="7 8">
    <name type="scientific">Actinomyces oris</name>
    <dbReference type="NCBI Taxonomy" id="544580"/>
    <lineage>
        <taxon>Bacteria</taxon>
        <taxon>Bacillati</taxon>
        <taxon>Actinomycetota</taxon>
        <taxon>Actinomycetes</taxon>
        <taxon>Actinomycetales</taxon>
        <taxon>Actinomycetaceae</taxon>
        <taxon>Actinomyces</taxon>
    </lineage>
</organism>
<evidence type="ECO:0000256" key="3">
    <source>
        <dbReference type="ARBA" id="ARBA00022722"/>
    </source>
</evidence>
<dbReference type="InterPro" id="IPR051813">
    <property type="entry name" value="HepT_RNase_toxin"/>
</dbReference>
<dbReference type="EMBL" id="MSKM01000048">
    <property type="protein sequence ID" value="OLO51708.1"/>
    <property type="molecule type" value="Genomic_DNA"/>
</dbReference>
<keyword evidence="3" id="KW-0540">Nuclease</keyword>
<reference evidence="7 8" key="1">
    <citation type="submission" date="2016-12" db="EMBL/GenBank/DDBJ databases">
        <title>Genomic comparison of strains in the 'Actinomyces naeslundii' group.</title>
        <authorList>
            <person name="Mughal S.R."/>
            <person name="Do T."/>
            <person name="Gilbert S.C."/>
            <person name="Witherden E.A."/>
            <person name="Didelot X."/>
            <person name="Beighton D."/>
        </authorList>
    </citation>
    <scope>NUCLEOTIDE SEQUENCE [LARGE SCALE GENOMIC DNA]</scope>
    <source>
        <strain evidence="7 8">MMRCO6-1</strain>
    </source>
</reference>
<evidence type="ECO:0008006" key="9">
    <source>
        <dbReference type="Google" id="ProtNLM"/>
    </source>
</evidence>
<dbReference type="InterPro" id="IPR008201">
    <property type="entry name" value="HepT-like"/>
</dbReference>
<evidence type="ECO:0000256" key="6">
    <source>
        <dbReference type="ARBA" id="ARBA00024207"/>
    </source>
</evidence>
<comment type="similarity">
    <text evidence="6">Belongs to the HepT RNase toxin family.</text>
</comment>
<evidence type="ECO:0000313" key="7">
    <source>
        <dbReference type="EMBL" id="OLO51708.1"/>
    </source>
</evidence>
<gene>
    <name evidence="7" type="ORF">BKH27_11595</name>
</gene>
<comment type="caution">
    <text evidence="7">The sequence shown here is derived from an EMBL/GenBank/DDBJ whole genome shotgun (WGS) entry which is preliminary data.</text>
</comment>
<accession>A0A1Q8VUF1</accession>
<evidence type="ECO:0000256" key="1">
    <source>
        <dbReference type="ARBA" id="ARBA00022553"/>
    </source>
</evidence>
<dbReference type="Gene3D" id="1.20.120.580">
    <property type="entry name" value="bsu32300-like"/>
    <property type="match status" value="1"/>
</dbReference>
<dbReference type="RefSeq" id="WP_070661619.1">
    <property type="nucleotide sequence ID" value="NZ_MSKM01000048.1"/>
</dbReference>
<sequence length="115" mass="13169">MWRPEYLYLREMRDAISRIVALVDGVQLSADLEGDWVKADALAWNFTILGEAAAKLPEEFRTGHPEIIWRRPIGLRNRVVHGYWSIDVDILVTTARNDLPELGRQLDVLLSGMEP</sequence>
<keyword evidence="5" id="KW-0378">Hydrolase</keyword>
<evidence type="ECO:0000256" key="2">
    <source>
        <dbReference type="ARBA" id="ARBA00022649"/>
    </source>
</evidence>
<dbReference type="InterPro" id="IPR037038">
    <property type="entry name" value="HepT-like_sf"/>
</dbReference>
<dbReference type="GO" id="GO:0004540">
    <property type="term" value="F:RNA nuclease activity"/>
    <property type="evidence" value="ECO:0007669"/>
    <property type="project" value="InterPro"/>
</dbReference>